<feature type="compositionally biased region" description="Basic and acidic residues" evidence="1">
    <location>
        <begin position="12"/>
        <end position="28"/>
    </location>
</feature>
<reference evidence="2" key="1">
    <citation type="submission" date="2018-11" db="EMBL/GenBank/DDBJ databases">
        <authorList>
            <consortium name="Pathogen Informatics"/>
        </authorList>
    </citation>
    <scope>NUCLEOTIDE SEQUENCE</scope>
</reference>
<feature type="region of interest" description="Disordered" evidence="1">
    <location>
        <begin position="1"/>
        <end position="32"/>
    </location>
</feature>
<protein>
    <submittedName>
        <fullName evidence="2">Uncharacterized protein</fullName>
    </submittedName>
</protein>
<sequence>MRHGTGDPVEAGVERRSAGGARDARRLENTSSPSQTGLWWIQSQAQVRLVGRIQLLSDLLVVSKNRRFMKLNVNVPIVDVKIGWYGLQFGRSLALLCNVDLTSFWQLGRNTASLLLKDARYLPPLVDNSFPSPALSPGRQASSAACKRALTMV</sequence>
<evidence type="ECO:0000256" key="1">
    <source>
        <dbReference type="SAM" id="MobiDB-lite"/>
    </source>
</evidence>
<comment type="caution">
    <text evidence="2">The sequence shown here is derived from an EMBL/GenBank/DDBJ whole genome shotgun (WGS) entry which is preliminary data.</text>
</comment>
<evidence type="ECO:0000313" key="2">
    <source>
        <dbReference type="EMBL" id="VEL39801.1"/>
    </source>
</evidence>
<organism evidence="2 3">
    <name type="scientific">Protopolystoma xenopodis</name>
    <dbReference type="NCBI Taxonomy" id="117903"/>
    <lineage>
        <taxon>Eukaryota</taxon>
        <taxon>Metazoa</taxon>
        <taxon>Spiralia</taxon>
        <taxon>Lophotrochozoa</taxon>
        <taxon>Platyhelminthes</taxon>
        <taxon>Monogenea</taxon>
        <taxon>Polyopisthocotylea</taxon>
        <taxon>Polystomatidea</taxon>
        <taxon>Polystomatidae</taxon>
        <taxon>Protopolystoma</taxon>
    </lineage>
</organism>
<accession>A0A3S5CUW6</accession>
<keyword evidence="3" id="KW-1185">Reference proteome</keyword>
<gene>
    <name evidence="2" type="ORF">PXEA_LOCUS33241</name>
</gene>
<proteinExistence type="predicted"/>
<dbReference type="Proteomes" id="UP000784294">
    <property type="component" value="Unassembled WGS sequence"/>
</dbReference>
<dbReference type="EMBL" id="CAAALY010262583">
    <property type="protein sequence ID" value="VEL39801.1"/>
    <property type="molecule type" value="Genomic_DNA"/>
</dbReference>
<evidence type="ECO:0000313" key="3">
    <source>
        <dbReference type="Proteomes" id="UP000784294"/>
    </source>
</evidence>
<dbReference type="AlphaFoldDB" id="A0A3S5CUW6"/>
<name>A0A3S5CUW6_9PLAT</name>